<gene>
    <name evidence="2" type="ORF">ILUMI_27316</name>
</gene>
<dbReference type="OrthoDB" id="10115764at2759"/>
<protein>
    <submittedName>
        <fullName evidence="2">Uncharacterized protein</fullName>
    </submittedName>
</protein>
<dbReference type="Proteomes" id="UP000801492">
    <property type="component" value="Unassembled WGS sequence"/>
</dbReference>
<proteinExistence type="predicted"/>
<evidence type="ECO:0000313" key="2">
    <source>
        <dbReference type="EMBL" id="KAF2878852.1"/>
    </source>
</evidence>
<keyword evidence="3" id="KW-1185">Reference proteome</keyword>
<accession>A0A8K0C548</accession>
<organism evidence="2 3">
    <name type="scientific">Ignelater luminosus</name>
    <name type="common">Cucubano</name>
    <name type="synonym">Pyrophorus luminosus</name>
    <dbReference type="NCBI Taxonomy" id="2038154"/>
    <lineage>
        <taxon>Eukaryota</taxon>
        <taxon>Metazoa</taxon>
        <taxon>Ecdysozoa</taxon>
        <taxon>Arthropoda</taxon>
        <taxon>Hexapoda</taxon>
        <taxon>Insecta</taxon>
        <taxon>Pterygota</taxon>
        <taxon>Neoptera</taxon>
        <taxon>Endopterygota</taxon>
        <taxon>Coleoptera</taxon>
        <taxon>Polyphaga</taxon>
        <taxon>Elateriformia</taxon>
        <taxon>Elateroidea</taxon>
        <taxon>Elateridae</taxon>
        <taxon>Agrypninae</taxon>
        <taxon>Pyrophorini</taxon>
        <taxon>Ignelater</taxon>
    </lineage>
</organism>
<comment type="caution">
    <text evidence="2">The sequence shown here is derived from an EMBL/GenBank/DDBJ whole genome shotgun (WGS) entry which is preliminary data.</text>
</comment>
<dbReference type="AlphaFoldDB" id="A0A8K0C548"/>
<feature type="region of interest" description="Disordered" evidence="1">
    <location>
        <begin position="99"/>
        <end position="123"/>
    </location>
</feature>
<sequence>MAKGDAKSTIQHFVKEGRRQTTVSQIIKRYKDTGKTEYAPIPARTISKQMLKTQKKIETLFTKCPTTSVSIVAKKLNIPKSTVSDIRVKKLGIRAQNQKKAPKYVKDQERRAKTGLQKFTKKL</sequence>
<name>A0A8K0C548_IGNLU</name>
<evidence type="ECO:0000313" key="3">
    <source>
        <dbReference type="Proteomes" id="UP000801492"/>
    </source>
</evidence>
<evidence type="ECO:0000256" key="1">
    <source>
        <dbReference type="SAM" id="MobiDB-lite"/>
    </source>
</evidence>
<reference evidence="2" key="1">
    <citation type="submission" date="2019-08" db="EMBL/GenBank/DDBJ databases">
        <title>The genome of the North American firefly Photinus pyralis.</title>
        <authorList>
            <consortium name="Photinus pyralis genome working group"/>
            <person name="Fallon T.R."/>
            <person name="Sander Lower S.E."/>
            <person name="Weng J.-K."/>
        </authorList>
    </citation>
    <scope>NUCLEOTIDE SEQUENCE</scope>
    <source>
        <strain evidence="2">TRF0915ILg1</strain>
        <tissue evidence="2">Whole body</tissue>
    </source>
</reference>
<dbReference type="EMBL" id="VTPC01091271">
    <property type="protein sequence ID" value="KAF2878852.1"/>
    <property type="molecule type" value="Genomic_DNA"/>
</dbReference>